<evidence type="ECO:0000256" key="3">
    <source>
        <dbReference type="ARBA" id="ARBA00012438"/>
    </source>
</evidence>
<feature type="domain" description="Response regulatory" evidence="12">
    <location>
        <begin position="1234"/>
        <end position="1350"/>
    </location>
</feature>
<dbReference type="EMBL" id="QEQK01000015">
    <property type="protein sequence ID" value="PWN54984.1"/>
    <property type="molecule type" value="Genomic_DNA"/>
</dbReference>
<dbReference type="InterPro" id="IPR001789">
    <property type="entry name" value="Sig_transdc_resp-reg_receiver"/>
</dbReference>
<dbReference type="Pfam" id="PF02518">
    <property type="entry name" value="HATPase_c"/>
    <property type="match status" value="1"/>
</dbReference>
<dbReference type="InterPro" id="IPR005467">
    <property type="entry name" value="His_kinase_dom"/>
</dbReference>
<dbReference type="Proteomes" id="UP000251800">
    <property type="component" value="Unassembled WGS sequence"/>
</dbReference>
<dbReference type="Pfam" id="PF00512">
    <property type="entry name" value="HisKA"/>
    <property type="match status" value="1"/>
</dbReference>
<dbReference type="CDD" id="cd17546">
    <property type="entry name" value="REC_hyHK_CKI1_RcsC-like"/>
    <property type="match status" value="1"/>
</dbReference>
<comment type="catalytic activity">
    <reaction evidence="1">
        <text>ATP + protein L-histidine = ADP + protein N-phospho-L-histidine.</text>
        <dbReference type="EC" id="2.7.13.3"/>
    </reaction>
</comment>
<dbReference type="GO" id="GO:0016020">
    <property type="term" value="C:membrane"/>
    <property type="evidence" value="ECO:0007669"/>
    <property type="project" value="UniProtKB-SubCell"/>
</dbReference>
<dbReference type="SUPFAM" id="SSF52172">
    <property type="entry name" value="CheY-like"/>
    <property type="match status" value="3"/>
</dbReference>
<dbReference type="InterPro" id="IPR011006">
    <property type="entry name" value="CheY-like_superfamily"/>
</dbReference>
<feature type="compositionally biased region" description="Basic and acidic residues" evidence="9">
    <location>
        <begin position="778"/>
        <end position="808"/>
    </location>
</feature>
<evidence type="ECO:0000256" key="10">
    <source>
        <dbReference type="SAM" id="Phobius"/>
    </source>
</evidence>
<evidence type="ECO:0000259" key="11">
    <source>
        <dbReference type="PROSITE" id="PS50109"/>
    </source>
</evidence>
<comment type="caution">
    <text evidence="14">The sequence shown here is derived from an EMBL/GenBank/DDBJ whole genome shotgun (WGS) entry which is preliminary data.</text>
</comment>
<evidence type="ECO:0000313" key="14">
    <source>
        <dbReference type="EMBL" id="PWN54984.1"/>
    </source>
</evidence>
<dbReference type="SMART" id="SM00387">
    <property type="entry name" value="HATPase_c"/>
    <property type="match status" value="1"/>
</dbReference>
<dbReference type="PROSITE" id="PS50110">
    <property type="entry name" value="RESPONSE_REGULATORY"/>
    <property type="match status" value="3"/>
</dbReference>
<dbReference type="CDD" id="cd00082">
    <property type="entry name" value="HisKA"/>
    <property type="match status" value="1"/>
</dbReference>
<accession>A0A383XQT0</accession>
<keyword evidence="5" id="KW-0808">Transferase</keyword>
<keyword evidence="6" id="KW-0418">Kinase</keyword>
<dbReference type="SMART" id="SM00065">
    <property type="entry name" value="GAF"/>
    <property type="match status" value="1"/>
</dbReference>
<feature type="domain" description="Response regulatory" evidence="12">
    <location>
        <begin position="1113"/>
        <end position="1226"/>
    </location>
</feature>
<keyword evidence="10" id="KW-0812">Transmembrane</keyword>
<dbReference type="CDD" id="cd16922">
    <property type="entry name" value="HATPase_EvgS-ArcB-TorS-like"/>
    <property type="match status" value="1"/>
</dbReference>
<dbReference type="PROSITE" id="PS50885">
    <property type="entry name" value="HAMP"/>
    <property type="match status" value="1"/>
</dbReference>
<dbReference type="SMART" id="SM00448">
    <property type="entry name" value="REC"/>
    <property type="match status" value="3"/>
</dbReference>
<gene>
    <name evidence="14" type="ORF">DEH80_14700</name>
</gene>
<dbReference type="InterPro" id="IPR036890">
    <property type="entry name" value="HATPase_C_sf"/>
</dbReference>
<keyword evidence="7" id="KW-0902">Two-component regulatory system</keyword>
<keyword evidence="4 8" id="KW-0597">Phosphoprotein</keyword>
<dbReference type="GO" id="GO:0000155">
    <property type="term" value="F:phosphorelay sensor kinase activity"/>
    <property type="evidence" value="ECO:0007669"/>
    <property type="project" value="InterPro"/>
</dbReference>
<keyword evidence="15" id="KW-1185">Reference proteome</keyword>
<proteinExistence type="predicted"/>
<dbReference type="FunFam" id="3.30.565.10:FF:000010">
    <property type="entry name" value="Sensor histidine kinase RcsC"/>
    <property type="match status" value="1"/>
</dbReference>
<dbReference type="InterPro" id="IPR036097">
    <property type="entry name" value="HisK_dim/P_sf"/>
</dbReference>
<sequence>MTGAKDDARMTLRSKMLVLAALPVLMSVAAVVVGLRPVLDAHQRASEVQRSLAGVELVRAVGRAAAQQRNAAILALGRNGAPEARWREQTNSALDALKNWRQEQGDLGQLDAPLRRYIDVSTSRLAQRAGVDAGTALERLIRKFAPATQGAAQWMDRVAIQTGGAQAAAEFRAAAVLHRMHDDAGLLATLMAYADEHGQVEPETAIAMSVAFAGLEQRAELYNELMANVSAARQLDGLVGQLRAQGWFDAVEDALDQQQVAALTERLLRSMGYGGFIHAFKNYVLRGDVSYLEQLNAKADAAQAVLDRIAYEAEAAGIDEQIITDLQTTLTAYVERIPFVTAALARGDTAATIDAQVKVSDTAALQAIESLTRWQSPMNRIRQAEAQQVLDRELDEAAQALHQTLRLQADAIYHAADRRAIWTLALGGLVVVLVSLLAFSFYRRLSSGLAGFLDDLRHVTETGSVELQHRAGNAATDEIGVLEALVRQYNQRVASLAAALQRLADGDTSQLPEPLGPQDVMAQSLVSLGQASRAIEDHAQRIAAGDYDTSLLPRSERDTLSQAVNAMAAALADYRSTTAAAAWRAEGQLAVLRAMRRPRSVGDLAEAVVQSLLHRLEADIGALYQQDEQGVVLQAHIGLPDGIDWPSRFDADHGQLGRALKAQGAFLLADLPADYLPVASGLGQTLASTVALVPLRGQGRVVGLLELAWHRRAPEQTLELLDSVSESVALALDALEAKQRTDQLLEETRSMATRLEEQQEELRVSNEELEEQTQALRQSEEELKQQREELRTTNEELEEKSEVLSRERTKLEASARQLQQATQYKSEFLANMSHELRTPLNSMLILSRQLADNEEGNLTAEQSESARVVYESGRDLLNLINEILDLSKVEAGQLAVHAEPFMLKAVLNTLRRQFEPMAQAKGIAFHIECAEDLPEQICTDAQRLQQIVRNLVSNAIKFTAEGGVTLRVSRPDAALPRPVGPAGEPWATEQLLAFSVIDTGIGIAPAKLDEIFKPFVQADGSTSRQYGGTGLGLSICREMAALLGGTMHASSESGQGSVFSAVLPQWLEPAAADADTLATDPALSEGAAESSPADLPAAVVPDDRDALTGPGQAVLIIEDDPAFAAIVRDQIRARGRQALVALDGGSGLALAREYRPQGIVLDLRLPDMSGQQVLAVLKESLETRHIPVHIVSAQDGSVDALRMGAIGFLAKPVTREALGEVLNQIESAQTGQRRVLVLEDDAAAQSAIRSLLENDQTRIETESSGEQALRRLASETFDCIVLDLKLDDIDGLEFLKRLRASESRQHPPVIIYTGRDLTRDEHRELTAMAESVVVKGAESPERLLDEVTLFVHALNERLPAQQRQVLERLHDGPGVFEGKRLLVVDDDLRNTFALSGTLKKKGFEVHIADNGQMALEKLDQLGSVDLILMDIMMPVMDGYEAMARIRADSTQADLPIIALTAKAMPEDRRKCLEAGASDYLAKPIDMDRLLSMIRLWLGRAA</sequence>
<reference evidence="14 15" key="1">
    <citation type="submission" date="2018-05" db="EMBL/GenBank/DDBJ databases">
        <title>Abyssibacter profundi OUC007T gen. nov., sp. nov, a marine bacterium isolated from seawater of the Mariana Trench.</title>
        <authorList>
            <person name="Zhou S."/>
        </authorList>
    </citation>
    <scope>NUCLEOTIDE SEQUENCE [LARGE SCALE GENOMIC DNA]</scope>
    <source>
        <strain evidence="14 15">OUC007</strain>
    </source>
</reference>
<dbReference type="EC" id="2.7.13.3" evidence="3"/>
<dbReference type="InterPro" id="IPR003660">
    <property type="entry name" value="HAMP_dom"/>
</dbReference>
<evidence type="ECO:0000313" key="15">
    <source>
        <dbReference type="Proteomes" id="UP000251800"/>
    </source>
</evidence>
<feature type="domain" description="Response regulatory" evidence="12">
    <location>
        <begin position="1380"/>
        <end position="1497"/>
    </location>
</feature>
<dbReference type="InterPro" id="IPR003661">
    <property type="entry name" value="HisK_dim/P_dom"/>
</dbReference>
<dbReference type="SMART" id="SM00388">
    <property type="entry name" value="HisKA"/>
    <property type="match status" value="1"/>
</dbReference>
<keyword evidence="10" id="KW-0472">Membrane</keyword>
<dbReference type="InterPro" id="IPR003018">
    <property type="entry name" value="GAF"/>
</dbReference>
<dbReference type="OrthoDB" id="9810730at2"/>
<feature type="modified residue" description="4-aspartylphosphate" evidence="8">
    <location>
        <position position="1162"/>
    </location>
</feature>
<protein>
    <recommendedName>
        <fullName evidence="3">histidine kinase</fullName>
        <ecNumber evidence="3">2.7.13.3</ecNumber>
    </recommendedName>
</protein>
<evidence type="ECO:0000259" key="13">
    <source>
        <dbReference type="PROSITE" id="PS50885"/>
    </source>
</evidence>
<feature type="modified residue" description="4-aspartylphosphate" evidence="8">
    <location>
        <position position="1283"/>
    </location>
</feature>
<dbReference type="Gene3D" id="3.30.565.10">
    <property type="entry name" value="Histidine kinase-like ATPase, C-terminal domain"/>
    <property type="match status" value="1"/>
</dbReference>
<dbReference type="PANTHER" id="PTHR45339:SF1">
    <property type="entry name" value="HYBRID SIGNAL TRANSDUCTION HISTIDINE KINASE J"/>
    <property type="match status" value="1"/>
</dbReference>
<dbReference type="Pfam" id="PF00072">
    <property type="entry name" value="Response_reg"/>
    <property type="match status" value="3"/>
</dbReference>
<dbReference type="Pfam" id="PF13185">
    <property type="entry name" value="GAF_2"/>
    <property type="match status" value="1"/>
</dbReference>
<dbReference type="InterPro" id="IPR003594">
    <property type="entry name" value="HATPase_dom"/>
</dbReference>
<dbReference type="PRINTS" id="PR00344">
    <property type="entry name" value="BCTRLSENSOR"/>
</dbReference>
<dbReference type="InterPro" id="IPR029016">
    <property type="entry name" value="GAF-like_dom_sf"/>
</dbReference>
<feature type="domain" description="Histidine kinase" evidence="11">
    <location>
        <begin position="831"/>
        <end position="1067"/>
    </location>
</feature>
<name>A0A383XQT0_9GAMM</name>
<dbReference type="PROSITE" id="PS50109">
    <property type="entry name" value="HIS_KIN"/>
    <property type="match status" value="1"/>
</dbReference>
<feature type="transmembrane region" description="Helical" evidence="10">
    <location>
        <begin position="420"/>
        <end position="442"/>
    </location>
</feature>
<dbReference type="SUPFAM" id="SSF55874">
    <property type="entry name" value="ATPase domain of HSP90 chaperone/DNA topoisomerase II/histidine kinase"/>
    <property type="match status" value="1"/>
</dbReference>
<dbReference type="PANTHER" id="PTHR45339">
    <property type="entry name" value="HYBRID SIGNAL TRANSDUCTION HISTIDINE KINASE J"/>
    <property type="match status" value="1"/>
</dbReference>
<comment type="subcellular location">
    <subcellularLocation>
        <location evidence="2">Membrane</location>
    </subcellularLocation>
</comment>
<dbReference type="InterPro" id="IPR004358">
    <property type="entry name" value="Sig_transdc_His_kin-like_C"/>
</dbReference>
<evidence type="ECO:0000256" key="9">
    <source>
        <dbReference type="SAM" id="MobiDB-lite"/>
    </source>
</evidence>
<evidence type="ECO:0000256" key="2">
    <source>
        <dbReference type="ARBA" id="ARBA00004370"/>
    </source>
</evidence>
<evidence type="ECO:0000256" key="8">
    <source>
        <dbReference type="PROSITE-ProRule" id="PRU00169"/>
    </source>
</evidence>
<dbReference type="SUPFAM" id="SSF47384">
    <property type="entry name" value="Homodimeric domain of signal transducing histidine kinase"/>
    <property type="match status" value="1"/>
</dbReference>
<dbReference type="Gene3D" id="1.10.287.130">
    <property type="match status" value="1"/>
</dbReference>
<evidence type="ECO:0000256" key="7">
    <source>
        <dbReference type="ARBA" id="ARBA00023012"/>
    </source>
</evidence>
<evidence type="ECO:0000256" key="4">
    <source>
        <dbReference type="ARBA" id="ARBA00022553"/>
    </source>
</evidence>
<feature type="region of interest" description="Disordered" evidence="9">
    <location>
        <begin position="756"/>
        <end position="808"/>
    </location>
</feature>
<keyword evidence="10" id="KW-1133">Transmembrane helix</keyword>
<evidence type="ECO:0000256" key="5">
    <source>
        <dbReference type="ARBA" id="ARBA00022679"/>
    </source>
</evidence>
<feature type="compositionally biased region" description="Basic and acidic residues" evidence="9">
    <location>
        <begin position="756"/>
        <end position="766"/>
    </location>
</feature>
<dbReference type="CDD" id="cd00156">
    <property type="entry name" value="REC"/>
    <property type="match status" value="2"/>
</dbReference>
<feature type="domain" description="HAMP" evidence="13">
    <location>
        <begin position="533"/>
        <end position="576"/>
    </location>
</feature>
<dbReference type="Pfam" id="PF00672">
    <property type="entry name" value="HAMP"/>
    <property type="match status" value="1"/>
</dbReference>
<dbReference type="Gene3D" id="3.30.450.40">
    <property type="match status" value="1"/>
</dbReference>
<evidence type="ECO:0000259" key="12">
    <source>
        <dbReference type="PROSITE" id="PS50110"/>
    </source>
</evidence>
<dbReference type="SUPFAM" id="SSF55781">
    <property type="entry name" value="GAF domain-like"/>
    <property type="match status" value="1"/>
</dbReference>
<evidence type="ECO:0000256" key="6">
    <source>
        <dbReference type="ARBA" id="ARBA00022777"/>
    </source>
</evidence>
<organism evidence="14 15">
    <name type="scientific">Abyssibacter profundi</name>
    <dbReference type="NCBI Taxonomy" id="2182787"/>
    <lineage>
        <taxon>Bacteria</taxon>
        <taxon>Pseudomonadati</taxon>
        <taxon>Pseudomonadota</taxon>
        <taxon>Gammaproteobacteria</taxon>
        <taxon>Chromatiales</taxon>
        <taxon>Oceanococcaceae</taxon>
        <taxon>Abyssibacter</taxon>
    </lineage>
</organism>
<dbReference type="Gene3D" id="3.40.50.2300">
    <property type="match status" value="3"/>
</dbReference>
<evidence type="ECO:0000256" key="1">
    <source>
        <dbReference type="ARBA" id="ARBA00000085"/>
    </source>
</evidence>
<feature type="modified residue" description="4-aspartylphosphate" evidence="8">
    <location>
        <position position="1430"/>
    </location>
</feature>